<dbReference type="InterPro" id="IPR001114">
    <property type="entry name" value="Adenylosuccinate_synthetase"/>
</dbReference>
<evidence type="ECO:0000313" key="12">
    <source>
        <dbReference type="Proteomes" id="UP000823896"/>
    </source>
</evidence>
<feature type="binding site" evidence="8">
    <location>
        <position position="142"/>
    </location>
    <ligand>
        <name>IMP</name>
        <dbReference type="ChEBI" id="CHEBI:58053"/>
        <note>ligand shared between dimeric partners</note>
    </ligand>
</feature>
<evidence type="ECO:0000256" key="2">
    <source>
        <dbReference type="ARBA" id="ARBA00022598"/>
    </source>
</evidence>
<dbReference type="Proteomes" id="UP000823896">
    <property type="component" value="Unassembled WGS sequence"/>
</dbReference>
<keyword evidence="7 8" id="KW-0342">GTP-binding</keyword>
<dbReference type="InterPro" id="IPR042109">
    <property type="entry name" value="Adenylosuccinate_synth_dom1"/>
</dbReference>
<keyword evidence="8" id="KW-0963">Cytoplasm</keyword>
<dbReference type="EMBL" id="DWWM01000042">
    <property type="protein sequence ID" value="HJC36776.1"/>
    <property type="molecule type" value="Genomic_DNA"/>
</dbReference>
<dbReference type="GO" id="GO:0044208">
    <property type="term" value="P:'de novo' AMP biosynthetic process"/>
    <property type="evidence" value="ECO:0007669"/>
    <property type="project" value="UniProtKB-UniRule"/>
</dbReference>
<protein>
    <recommendedName>
        <fullName evidence="8 10">Adenylosuccinate synthetase</fullName>
        <shortName evidence="8">AMPSase</shortName>
        <shortName evidence="8">AdSS</shortName>
        <ecNumber evidence="8 10">6.3.4.4</ecNumber>
    </recommendedName>
    <alternativeName>
        <fullName evidence="8">IMP--aspartate ligase</fullName>
    </alternativeName>
</protein>
<dbReference type="PROSITE" id="PS01266">
    <property type="entry name" value="ADENYLOSUCCIN_SYN_1"/>
    <property type="match status" value="1"/>
</dbReference>
<feature type="active site" description="Proton donor" evidence="8">
    <location>
        <position position="41"/>
    </location>
</feature>
<keyword evidence="5 8" id="KW-0658">Purine biosynthesis</keyword>
<evidence type="ECO:0000256" key="4">
    <source>
        <dbReference type="ARBA" id="ARBA00022741"/>
    </source>
</evidence>
<organism evidence="11 12">
    <name type="scientific">Candidatus Merdibacter merdavium</name>
    <dbReference type="NCBI Taxonomy" id="2838692"/>
    <lineage>
        <taxon>Bacteria</taxon>
        <taxon>Bacillati</taxon>
        <taxon>Bacillota</taxon>
        <taxon>Erysipelotrichia</taxon>
        <taxon>Erysipelotrichales</taxon>
        <taxon>Erysipelotrichaceae</taxon>
        <taxon>Merdibacter</taxon>
    </lineage>
</organism>
<comment type="catalytic activity">
    <reaction evidence="8 10">
        <text>IMP + L-aspartate + GTP = N(6)-(1,2-dicarboxyethyl)-AMP + GDP + phosphate + 2 H(+)</text>
        <dbReference type="Rhea" id="RHEA:15753"/>
        <dbReference type="ChEBI" id="CHEBI:15378"/>
        <dbReference type="ChEBI" id="CHEBI:29991"/>
        <dbReference type="ChEBI" id="CHEBI:37565"/>
        <dbReference type="ChEBI" id="CHEBI:43474"/>
        <dbReference type="ChEBI" id="CHEBI:57567"/>
        <dbReference type="ChEBI" id="CHEBI:58053"/>
        <dbReference type="ChEBI" id="CHEBI:58189"/>
        <dbReference type="EC" id="6.3.4.4"/>
    </reaction>
</comment>
<dbReference type="PANTHER" id="PTHR11846:SF0">
    <property type="entry name" value="ADENYLOSUCCINATE SYNTHETASE"/>
    <property type="match status" value="1"/>
</dbReference>
<evidence type="ECO:0000313" key="11">
    <source>
        <dbReference type="EMBL" id="HJC36776.1"/>
    </source>
</evidence>
<comment type="caution">
    <text evidence="11">The sequence shown here is derived from an EMBL/GenBank/DDBJ whole genome shotgun (WGS) entry which is preliminary data.</text>
</comment>
<feature type="binding site" description="in other chain" evidence="8">
    <location>
        <position position="238"/>
    </location>
    <ligand>
        <name>IMP</name>
        <dbReference type="ChEBI" id="CHEBI:58053"/>
        <note>ligand shared between dimeric partners</note>
    </ligand>
</feature>
<proteinExistence type="inferred from homology"/>
<reference evidence="11" key="2">
    <citation type="submission" date="2021-04" db="EMBL/GenBank/DDBJ databases">
        <authorList>
            <person name="Gilroy R."/>
        </authorList>
    </citation>
    <scope>NUCLEOTIDE SEQUENCE</scope>
    <source>
        <strain evidence="11">CHK187-11901</strain>
    </source>
</reference>
<dbReference type="CDD" id="cd03108">
    <property type="entry name" value="AdSS"/>
    <property type="match status" value="1"/>
</dbReference>
<dbReference type="GO" id="GO:0004019">
    <property type="term" value="F:adenylosuccinate synthase activity"/>
    <property type="evidence" value="ECO:0007669"/>
    <property type="project" value="UniProtKB-UniRule"/>
</dbReference>
<comment type="function">
    <text evidence="8">Plays an important role in the de novo pathway of purine nucleotide biosynthesis. Catalyzes the first committed step in the biosynthesis of AMP from IMP.</text>
</comment>
<evidence type="ECO:0000256" key="6">
    <source>
        <dbReference type="ARBA" id="ARBA00022842"/>
    </source>
</evidence>
<dbReference type="PANTHER" id="PTHR11846">
    <property type="entry name" value="ADENYLOSUCCINATE SYNTHETASE"/>
    <property type="match status" value="1"/>
</dbReference>
<feature type="binding site" evidence="8">
    <location>
        <begin position="330"/>
        <end position="332"/>
    </location>
    <ligand>
        <name>GTP</name>
        <dbReference type="ChEBI" id="CHEBI:37565"/>
    </ligand>
</feature>
<dbReference type="InterPro" id="IPR042110">
    <property type="entry name" value="Adenylosuccinate_synth_dom2"/>
</dbReference>
<feature type="binding site" evidence="8">
    <location>
        <position position="13"/>
    </location>
    <ligand>
        <name>Mg(2+)</name>
        <dbReference type="ChEBI" id="CHEBI:18420"/>
    </ligand>
</feature>
<sequence length="431" mass="47606">MPGRVVVGTQWGDEGKGKVVDVLSEHADTIVRFQGGNNAGHTVIVNGEKFILHLLPSGVLHQEAKCVIGPGVVVDPFVLLEEIRMLEERGLSCDHIKISDRAHIIMPYHIYQDELQEQHSGSKKIGTTKRGIGPCYADKYARHGIRMCDLKDFTVFEEKARRFLADKNLLFTRVYGGEAMDCDQMIARFRTIREQLVSRLCESVSEVNRDLDEGKDVLFEGAQAAMLDINYGTYPYVTSSSPTSAGVCTGAGVAPSKIAQVIGVVKAYSTRVGEGPFVTELNDEIGERIRTSGGEFGATTGRPRRCGWLDLNVVKHAALINGLTDIVLTKIDVLSGLDELYVCVAYDVDGVRYDYMPSALEDIAKAKPVYQVFDGWDEDISDAATFDELPQNCQAYVRFIEDFIGVRVSMISVGPDRVNNIFLHDIIDDAM</sequence>
<comment type="subunit">
    <text evidence="1 8">Homodimer.</text>
</comment>
<dbReference type="Gene3D" id="1.10.300.10">
    <property type="entry name" value="Adenylosuccinate Synthetase, subunit A, domain 2"/>
    <property type="match status" value="1"/>
</dbReference>
<dbReference type="GO" id="GO:0046040">
    <property type="term" value="P:IMP metabolic process"/>
    <property type="evidence" value="ECO:0007669"/>
    <property type="project" value="TreeGrafter"/>
</dbReference>
<dbReference type="Gene3D" id="3.40.440.10">
    <property type="entry name" value="Adenylosuccinate Synthetase, subunit A, domain 1"/>
    <property type="match status" value="1"/>
</dbReference>
<keyword evidence="3 8" id="KW-0479">Metal-binding</keyword>
<comment type="cofactor">
    <cofactor evidence="8">
        <name>Mg(2+)</name>
        <dbReference type="ChEBI" id="CHEBI:18420"/>
    </cofactor>
    <text evidence="8">Binds 1 Mg(2+) ion per subunit.</text>
</comment>
<dbReference type="NCBIfam" id="TIGR00184">
    <property type="entry name" value="purA"/>
    <property type="match status" value="1"/>
</dbReference>
<comment type="pathway">
    <text evidence="8 10">Purine metabolism; AMP biosynthesis via de novo pathway; AMP from IMP: step 1/2.</text>
</comment>
<dbReference type="Gene3D" id="3.90.170.10">
    <property type="entry name" value="Adenylosuccinate Synthetase, subunit A, domain 3"/>
    <property type="match status" value="1"/>
</dbReference>
<feature type="binding site" evidence="8">
    <location>
        <begin position="298"/>
        <end position="304"/>
    </location>
    <ligand>
        <name>substrate</name>
    </ligand>
</feature>
<evidence type="ECO:0000256" key="5">
    <source>
        <dbReference type="ARBA" id="ARBA00022755"/>
    </source>
</evidence>
<dbReference type="InterPro" id="IPR018220">
    <property type="entry name" value="Adenylosuccin_syn_GTP-bd"/>
</dbReference>
<dbReference type="SUPFAM" id="SSF52540">
    <property type="entry name" value="P-loop containing nucleoside triphosphate hydrolases"/>
    <property type="match status" value="1"/>
</dbReference>
<dbReference type="SMART" id="SM00788">
    <property type="entry name" value="Adenylsucc_synt"/>
    <property type="match status" value="1"/>
</dbReference>
<dbReference type="GO" id="GO:0000287">
    <property type="term" value="F:magnesium ion binding"/>
    <property type="evidence" value="ECO:0007669"/>
    <property type="project" value="UniProtKB-UniRule"/>
</dbReference>
<feature type="active site" description="Proton acceptor" evidence="8">
    <location>
        <position position="13"/>
    </location>
</feature>
<evidence type="ECO:0000256" key="7">
    <source>
        <dbReference type="ARBA" id="ARBA00023134"/>
    </source>
</evidence>
<feature type="binding site" evidence="8">
    <location>
        <position position="304"/>
    </location>
    <ligand>
        <name>GTP</name>
        <dbReference type="ChEBI" id="CHEBI:37565"/>
    </ligand>
</feature>
<dbReference type="NCBIfam" id="NF002223">
    <property type="entry name" value="PRK01117.1"/>
    <property type="match status" value="1"/>
</dbReference>
<keyword evidence="2 8" id="KW-0436">Ligase</keyword>
<evidence type="ECO:0000256" key="10">
    <source>
        <dbReference type="RuleBase" id="RU000520"/>
    </source>
</evidence>
<dbReference type="FunFam" id="1.10.300.10:FF:000001">
    <property type="entry name" value="Adenylosuccinate synthetase"/>
    <property type="match status" value="1"/>
</dbReference>
<dbReference type="PROSITE" id="PS00513">
    <property type="entry name" value="ADENYLOSUCCIN_SYN_2"/>
    <property type="match status" value="1"/>
</dbReference>
<comment type="similarity">
    <text evidence="8 10">Belongs to the adenylosuccinate synthetase family.</text>
</comment>
<feature type="binding site" evidence="8">
    <location>
        <begin position="12"/>
        <end position="18"/>
    </location>
    <ligand>
        <name>GTP</name>
        <dbReference type="ChEBI" id="CHEBI:37565"/>
    </ligand>
</feature>
<feature type="binding site" evidence="8">
    <location>
        <position position="40"/>
    </location>
    <ligand>
        <name>Mg(2+)</name>
        <dbReference type="ChEBI" id="CHEBI:18420"/>
    </ligand>
</feature>
<feature type="active site" evidence="9">
    <location>
        <position position="139"/>
    </location>
</feature>
<comment type="subcellular location">
    <subcellularLocation>
        <location evidence="8">Cytoplasm</location>
    </subcellularLocation>
</comment>
<evidence type="ECO:0000256" key="3">
    <source>
        <dbReference type="ARBA" id="ARBA00022723"/>
    </source>
</evidence>
<reference evidence="11" key="1">
    <citation type="journal article" date="2021" name="PeerJ">
        <title>Extensive microbial diversity within the chicken gut microbiome revealed by metagenomics and culture.</title>
        <authorList>
            <person name="Gilroy R."/>
            <person name="Ravi A."/>
            <person name="Getino M."/>
            <person name="Pursley I."/>
            <person name="Horton D.L."/>
            <person name="Alikhan N.F."/>
            <person name="Baker D."/>
            <person name="Gharbi K."/>
            <person name="Hall N."/>
            <person name="Watson M."/>
            <person name="Adriaenssens E.M."/>
            <person name="Foster-Nyarko E."/>
            <person name="Jarju S."/>
            <person name="Secka A."/>
            <person name="Antonio M."/>
            <person name="Oren A."/>
            <person name="Chaudhuri R.R."/>
            <person name="La Ragione R."/>
            <person name="Hildebrand F."/>
            <person name="Pallen M.J."/>
        </authorList>
    </citation>
    <scope>NUCLEOTIDE SEQUENCE</scope>
    <source>
        <strain evidence="11">CHK187-11901</strain>
    </source>
</reference>
<name>A0A9D2NSL7_9FIRM</name>
<dbReference type="GO" id="GO:0005525">
    <property type="term" value="F:GTP binding"/>
    <property type="evidence" value="ECO:0007669"/>
    <property type="project" value="UniProtKB-UniRule"/>
</dbReference>
<gene>
    <name evidence="8" type="primary">purA</name>
    <name evidence="11" type="ORF">H9702_06560</name>
</gene>
<feature type="binding site" evidence="8">
    <location>
        <begin position="40"/>
        <end position="42"/>
    </location>
    <ligand>
        <name>GTP</name>
        <dbReference type="ChEBI" id="CHEBI:37565"/>
    </ligand>
</feature>
<feature type="binding site" description="in other chain" evidence="8">
    <location>
        <position position="223"/>
    </location>
    <ligand>
        <name>IMP</name>
        <dbReference type="ChEBI" id="CHEBI:58053"/>
        <note>ligand shared between dimeric partners</note>
    </ligand>
</feature>
<feature type="binding site" description="in other chain" evidence="8">
    <location>
        <begin position="38"/>
        <end position="41"/>
    </location>
    <ligand>
        <name>IMP</name>
        <dbReference type="ChEBI" id="CHEBI:58053"/>
        <note>ligand shared between dimeric partners</note>
    </ligand>
</feature>
<feature type="binding site" description="in other chain" evidence="8">
    <location>
        <position position="128"/>
    </location>
    <ligand>
        <name>IMP</name>
        <dbReference type="ChEBI" id="CHEBI:58053"/>
        <note>ligand shared between dimeric partners</note>
    </ligand>
</feature>
<feature type="binding site" evidence="8">
    <location>
        <begin position="412"/>
        <end position="414"/>
    </location>
    <ligand>
        <name>GTP</name>
        <dbReference type="ChEBI" id="CHEBI:37565"/>
    </ligand>
</feature>
<accession>A0A9D2NSL7</accession>
<evidence type="ECO:0000256" key="8">
    <source>
        <dbReference type="HAMAP-Rule" id="MF_00011"/>
    </source>
</evidence>
<keyword evidence="6 8" id="KW-0460">Magnesium</keyword>
<feature type="binding site" description="in other chain" evidence="8">
    <location>
        <begin position="13"/>
        <end position="16"/>
    </location>
    <ligand>
        <name>IMP</name>
        <dbReference type="ChEBI" id="CHEBI:58053"/>
        <note>ligand shared between dimeric partners</note>
    </ligand>
</feature>
<dbReference type="HAMAP" id="MF_00011">
    <property type="entry name" value="Adenylosucc_synth"/>
    <property type="match status" value="1"/>
</dbReference>
<feature type="binding site" description="in other chain" evidence="8">
    <location>
        <position position="302"/>
    </location>
    <ligand>
        <name>IMP</name>
        <dbReference type="ChEBI" id="CHEBI:58053"/>
        <note>ligand shared between dimeric partners</note>
    </ligand>
</feature>
<dbReference type="InterPro" id="IPR033128">
    <property type="entry name" value="Adenylosuccin_syn_Lys_AS"/>
</dbReference>
<dbReference type="FunFam" id="3.90.170.10:FF:000001">
    <property type="entry name" value="Adenylosuccinate synthetase"/>
    <property type="match status" value="1"/>
</dbReference>
<dbReference type="AlphaFoldDB" id="A0A9D2NSL7"/>
<evidence type="ECO:0000256" key="1">
    <source>
        <dbReference type="ARBA" id="ARBA00011738"/>
    </source>
</evidence>
<keyword evidence="4 8" id="KW-0547">Nucleotide-binding</keyword>
<dbReference type="GO" id="GO:0005737">
    <property type="term" value="C:cytoplasm"/>
    <property type="evidence" value="ECO:0007669"/>
    <property type="project" value="UniProtKB-SubCell"/>
</dbReference>
<dbReference type="EC" id="6.3.4.4" evidence="8 10"/>
<dbReference type="Pfam" id="PF00709">
    <property type="entry name" value="Adenylsucc_synt"/>
    <property type="match status" value="1"/>
</dbReference>
<dbReference type="InterPro" id="IPR042111">
    <property type="entry name" value="Adenylosuccinate_synth_dom3"/>
</dbReference>
<evidence type="ECO:0000256" key="9">
    <source>
        <dbReference type="PROSITE-ProRule" id="PRU10134"/>
    </source>
</evidence>
<dbReference type="InterPro" id="IPR027417">
    <property type="entry name" value="P-loop_NTPase"/>
</dbReference>